<evidence type="ECO:0000313" key="2">
    <source>
        <dbReference type="EMBL" id="OTP78240.1"/>
    </source>
</evidence>
<dbReference type="Proteomes" id="UP000195221">
    <property type="component" value="Unassembled WGS sequence"/>
</dbReference>
<gene>
    <name evidence="2" type="ORF">PAMC26577_06275</name>
</gene>
<dbReference type="GO" id="GO:0051536">
    <property type="term" value="F:iron-sulfur cluster binding"/>
    <property type="evidence" value="ECO:0007669"/>
    <property type="project" value="InterPro"/>
</dbReference>
<reference evidence="2 3" key="1">
    <citation type="submission" date="2017-03" db="EMBL/GenBank/DDBJ databases">
        <title>Genome analysis of strain PAMC 26577.</title>
        <authorList>
            <person name="Oh H.-M."/>
            <person name="Yang J.-A."/>
        </authorList>
    </citation>
    <scope>NUCLEOTIDE SEQUENCE [LARGE SCALE GENOMIC DNA]</scope>
    <source>
        <strain evidence="2 3">PAMC 26577</strain>
    </source>
</reference>
<dbReference type="EMBL" id="NBTZ01000026">
    <property type="protein sequence ID" value="OTP78240.1"/>
    <property type="molecule type" value="Genomic_DNA"/>
</dbReference>
<name>A0A242N3J5_CABSO</name>
<evidence type="ECO:0000313" key="3">
    <source>
        <dbReference type="Proteomes" id="UP000195221"/>
    </source>
</evidence>
<dbReference type="AlphaFoldDB" id="A0A242N3J5"/>
<organism evidence="2 3">
    <name type="scientific">Caballeronia sordidicola</name>
    <name type="common">Burkholderia sordidicola</name>
    <dbReference type="NCBI Taxonomy" id="196367"/>
    <lineage>
        <taxon>Bacteria</taxon>
        <taxon>Pseudomonadati</taxon>
        <taxon>Pseudomonadota</taxon>
        <taxon>Betaproteobacteria</taxon>
        <taxon>Burkholderiales</taxon>
        <taxon>Burkholderiaceae</taxon>
        <taxon>Caballeronia</taxon>
    </lineage>
</organism>
<dbReference type="InterPro" id="IPR042204">
    <property type="entry name" value="2Fe-2S-bd_N"/>
</dbReference>
<dbReference type="GO" id="GO:0016491">
    <property type="term" value="F:oxidoreductase activity"/>
    <property type="evidence" value="ECO:0007669"/>
    <property type="project" value="UniProtKB-KW"/>
</dbReference>
<dbReference type="Pfam" id="PF13510">
    <property type="entry name" value="Fer2_4"/>
    <property type="match status" value="1"/>
</dbReference>
<accession>A0A242N3J5</accession>
<protein>
    <submittedName>
        <fullName evidence="2">Sarcosine oxidase alpha subunit</fullName>
    </submittedName>
</protein>
<keyword evidence="1" id="KW-0560">Oxidoreductase</keyword>
<dbReference type="Gene3D" id="3.10.20.440">
    <property type="entry name" value="2Fe-2S iron-sulphur cluster binding domain, sarcosine oxidase, alpha subunit, N-terminal domain"/>
    <property type="match status" value="1"/>
</dbReference>
<comment type="caution">
    <text evidence="2">The sequence shown here is derived from an EMBL/GenBank/DDBJ whole genome shotgun (WGS) entry which is preliminary data.</text>
</comment>
<evidence type="ECO:0000256" key="1">
    <source>
        <dbReference type="ARBA" id="ARBA00023002"/>
    </source>
</evidence>
<dbReference type="RefSeq" id="WP_075357487.1">
    <property type="nucleotide sequence ID" value="NZ_MSRG01000012.1"/>
</dbReference>
<proteinExistence type="predicted"/>
<dbReference type="SUPFAM" id="SSF54292">
    <property type="entry name" value="2Fe-2S ferredoxin-like"/>
    <property type="match status" value="1"/>
</dbReference>
<dbReference type="InterPro" id="IPR036010">
    <property type="entry name" value="2Fe-2S_ferredoxin-like_sf"/>
</dbReference>
<sequence length="104" mass="10813">MRTDETPPLIQAHERMSAAPVTLMFCGQPVSAHAGASVAAALFAAGIRTLRNSPRNGAPRGMFCAMGSCQECLVMIGTTRSLACKTTVAEGMCVEQVPEAGADE</sequence>